<dbReference type="PANTHER" id="PTHR48100">
    <property type="entry name" value="BROAD-SPECIFICITY PHOSPHATASE YOR283W-RELATED"/>
    <property type="match status" value="1"/>
</dbReference>
<evidence type="ECO:0008006" key="3">
    <source>
        <dbReference type="Google" id="ProtNLM"/>
    </source>
</evidence>
<dbReference type="EMBL" id="LUEZ02000044">
    <property type="protein sequence ID" value="RDB24444.1"/>
    <property type="molecule type" value="Genomic_DNA"/>
</dbReference>
<comment type="caution">
    <text evidence="1">The sequence shown here is derived from an EMBL/GenBank/DDBJ whole genome shotgun (WGS) entry which is preliminary data.</text>
</comment>
<accession>A0A369JYE1</accession>
<dbReference type="InterPro" id="IPR050275">
    <property type="entry name" value="PGM_Phosphatase"/>
</dbReference>
<evidence type="ECO:0000313" key="2">
    <source>
        <dbReference type="Proteomes" id="UP000076154"/>
    </source>
</evidence>
<dbReference type="GO" id="GO:0005737">
    <property type="term" value="C:cytoplasm"/>
    <property type="evidence" value="ECO:0007669"/>
    <property type="project" value="TreeGrafter"/>
</dbReference>
<dbReference type="SMART" id="SM00855">
    <property type="entry name" value="PGAM"/>
    <property type="match status" value="1"/>
</dbReference>
<dbReference type="AlphaFoldDB" id="A0A369JYE1"/>
<evidence type="ECO:0000313" key="1">
    <source>
        <dbReference type="EMBL" id="RDB24444.1"/>
    </source>
</evidence>
<dbReference type="Pfam" id="PF00300">
    <property type="entry name" value="His_Phos_1"/>
    <property type="match status" value="1"/>
</dbReference>
<dbReference type="PANTHER" id="PTHR48100:SF1">
    <property type="entry name" value="HISTIDINE PHOSPHATASE FAMILY PROTEIN-RELATED"/>
    <property type="match status" value="1"/>
</dbReference>
<dbReference type="InParanoid" id="A0A369JYE1"/>
<organism evidence="1 2">
    <name type="scientific">Hypsizygus marmoreus</name>
    <name type="common">White beech mushroom</name>
    <name type="synonym">Agaricus marmoreus</name>
    <dbReference type="NCBI Taxonomy" id="39966"/>
    <lineage>
        <taxon>Eukaryota</taxon>
        <taxon>Fungi</taxon>
        <taxon>Dikarya</taxon>
        <taxon>Basidiomycota</taxon>
        <taxon>Agaricomycotina</taxon>
        <taxon>Agaricomycetes</taxon>
        <taxon>Agaricomycetidae</taxon>
        <taxon>Agaricales</taxon>
        <taxon>Tricholomatineae</taxon>
        <taxon>Lyophyllaceae</taxon>
        <taxon>Hypsizygus</taxon>
    </lineage>
</organism>
<name>A0A369JYE1_HYPMA</name>
<gene>
    <name evidence="1" type="ORF">Hypma_008411</name>
</gene>
<dbReference type="Proteomes" id="UP000076154">
    <property type="component" value="Unassembled WGS sequence"/>
</dbReference>
<proteinExistence type="predicted"/>
<protein>
    <recommendedName>
        <fullName evidence="3">Phosphoglycerate mutase-like protein</fullName>
    </recommendedName>
</protein>
<dbReference type="SUPFAM" id="SSF53254">
    <property type="entry name" value="Phosphoglycerate mutase-like"/>
    <property type="match status" value="1"/>
</dbReference>
<dbReference type="Gene3D" id="3.40.50.1240">
    <property type="entry name" value="Phosphoglycerate mutase-like"/>
    <property type="match status" value="1"/>
</dbReference>
<dbReference type="InterPro" id="IPR013078">
    <property type="entry name" value="His_Pase_superF_clade-1"/>
</dbReference>
<sequence length="313" mass="34980">MRSKKRARNHDKLMSTHCGLPWSLSTQNTCGGVGIGQWAYETNPGFFAQDNTTATGIPAIPPSFGLLDSAPDRWTNFFARIESLNHRSDRHTFYKVFLLGRHGEGFHNVAEAKYGTAAWDDYWSKLNGDGEITWGPDAELTSKGKDQALAATAAWRTELAAGIPLPGRFYTSPLTRSLDTCKITFERILAERHRHVKPVVVENCREEIGVHTCDKRRTKTYIKTTFSEFIVERGFSEDDLLWDPDIRETKAHVAERAKDVFDMIFKNDEEIFISITGHGGIINGFLATVGRPTYGLPTGGILPIVVKAVYTPS</sequence>
<reference evidence="1" key="1">
    <citation type="submission" date="2018-04" db="EMBL/GenBank/DDBJ databases">
        <title>Whole genome sequencing of Hypsizygus marmoreus.</title>
        <authorList>
            <person name="Choi I.-G."/>
            <person name="Min B."/>
            <person name="Kim J.-G."/>
            <person name="Kim S."/>
            <person name="Oh Y.-L."/>
            <person name="Kong W.-S."/>
            <person name="Park H."/>
            <person name="Jeong J."/>
            <person name="Song E.-S."/>
        </authorList>
    </citation>
    <scope>NUCLEOTIDE SEQUENCE [LARGE SCALE GENOMIC DNA]</scope>
    <source>
        <strain evidence="1">51987-8</strain>
    </source>
</reference>
<dbReference type="InterPro" id="IPR029033">
    <property type="entry name" value="His_PPase_superfam"/>
</dbReference>
<keyword evidence="2" id="KW-1185">Reference proteome</keyword>
<dbReference type="GO" id="GO:0016791">
    <property type="term" value="F:phosphatase activity"/>
    <property type="evidence" value="ECO:0007669"/>
    <property type="project" value="TreeGrafter"/>
</dbReference>
<dbReference type="OrthoDB" id="496981at2759"/>